<evidence type="ECO:0000256" key="6">
    <source>
        <dbReference type="SAM" id="Phobius"/>
    </source>
</evidence>
<dbReference type="InterPro" id="IPR044068">
    <property type="entry name" value="CB"/>
</dbReference>
<name>N1MUW7_9SPHN</name>
<dbReference type="Pfam" id="PF13356">
    <property type="entry name" value="Arm-DNA-bind_3"/>
    <property type="match status" value="1"/>
</dbReference>
<keyword evidence="10" id="KW-1185">Reference proteome</keyword>
<comment type="caution">
    <text evidence="9">The sequence shown here is derived from an EMBL/GenBank/DDBJ whole genome shotgun (WGS) entry which is preliminary data.</text>
</comment>
<evidence type="ECO:0000313" key="9">
    <source>
        <dbReference type="EMBL" id="CCW19422.1"/>
    </source>
</evidence>
<dbReference type="InterPro" id="IPR011010">
    <property type="entry name" value="DNA_brk_join_enz"/>
</dbReference>
<organism evidence="9 10">
    <name type="scientific">Sphingobium indicum BiD32</name>
    <dbReference type="NCBI Taxonomy" id="1301087"/>
    <lineage>
        <taxon>Bacteria</taxon>
        <taxon>Pseudomonadati</taxon>
        <taxon>Pseudomonadota</taxon>
        <taxon>Alphaproteobacteria</taxon>
        <taxon>Sphingomonadales</taxon>
        <taxon>Sphingomonadaceae</taxon>
        <taxon>Sphingobium</taxon>
    </lineage>
</organism>
<evidence type="ECO:0000256" key="2">
    <source>
        <dbReference type="ARBA" id="ARBA00022908"/>
    </source>
</evidence>
<dbReference type="PANTHER" id="PTHR30629">
    <property type="entry name" value="PROPHAGE INTEGRASE"/>
    <property type="match status" value="1"/>
</dbReference>
<dbReference type="GO" id="GO:0003677">
    <property type="term" value="F:DNA binding"/>
    <property type="evidence" value="ECO:0007669"/>
    <property type="project" value="UniProtKB-UniRule"/>
</dbReference>
<dbReference type="SUPFAM" id="SSF56349">
    <property type="entry name" value="DNA breaking-rejoining enzymes"/>
    <property type="match status" value="1"/>
</dbReference>
<dbReference type="PROSITE" id="PS51898">
    <property type="entry name" value="TYR_RECOMBINASE"/>
    <property type="match status" value="1"/>
</dbReference>
<evidence type="ECO:0000256" key="3">
    <source>
        <dbReference type="ARBA" id="ARBA00023125"/>
    </source>
</evidence>
<feature type="transmembrane region" description="Helical" evidence="6">
    <location>
        <begin position="6"/>
        <end position="26"/>
    </location>
</feature>
<feature type="domain" description="Tyr recombinase" evidence="7">
    <location>
        <begin position="251"/>
        <end position="423"/>
    </location>
</feature>
<keyword evidence="2" id="KW-0229">DNA integration</keyword>
<keyword evidence="3 5" id="KW-0238">DNA-binding</keyword>
<accession>N1MUW7</accession>
<dbReference type="Pfam" id="PF00589">
    <property type="entry name" value="Phage_integrase"/>
    <property type="match status" value="1"/>
</dbReference>
<dbReference type="GO" id="GO:0015074">
    <property type="term" value="P:DNA integration"/>
    <property type="evidence" value="ECO:0007669"/>
    <property type="project" value="UniProtKB-KW"/>
</dbReference>
<dbReference type="InterPro" id="IPR050808">
    <property type="entry name" value="Phage_Integrase"/>
</dbReference>
<dbReference type="GO" id="GO:0006310">
    <property type="term" value="P:DNA recombination"/>
    <property type="evidence" value="ECO:0007669"/>
    <property type="project" value="UniProtKB-KW"/>
</dbReference>
<gene>
    <name evidence="9" type="ORF">EBBID32_37880</name>
</gene>
<proteinExistence type="inferred from homology"/>
<dbReference type="InterPro" id="IPR025166">
    <property type="entry name" value="Integrase_DNA_bind_dom"/>
</dbReference>
<dbReference type="Gene3D" id="3.30.160.390">
    <property type="entry name" value="Integrase, DNA-binding domain"/>
    <property type="match status" value="1"/>
</dbReference>
<dbReference type="EMBL" id="CAVK010000197">
    <property type="protein sequence ID" value="CCW19422.1"/>
    <property type="molecule type" value="Genomic_DNA"/>
</dbReference>
<keyword evidence="6" id="KW-1133">Transmembrane helix</keyword>
<keyword evidence="6" id="KW-0812">Transmembrane</keyword>
<dbReference type="CDD" id="cd00796">
    <property type="entry name" value="INT_Rci_Hp1_C"/>
    <property type="match status" value="1"/>
</dbReference>
<evidence type="ECO:0000259" key="8">
    <source>
        <dbReference type="PROSITE" id="PS51900"/>
    </source>
</evidence>
<dbReference type="Proteomes" id="UP000013201">
    <property type="component" value="Unassembled WGS sequence"/>
</dbReference>
<dbReference type="AlphaFoldDB" id="N1MUW7"/>
<keyword evidence="4" id="KW-0233">DNA recombination</keyword>
<dbReference type="RefSeq" id="WP_006963536.1">
    <property type="nucleotide sequence ID" value="NZ_CAVK010000197.1"/>
</dbReference>
<dbReference type="InterPro" id="IPR002104">
    <property type="entry name" value="Integrase_catalytic"/>
</dbReference>
<dbReference type="InterPro" id="IPR038488">
    <property type="entry name" value="Integrase_DNA-bd_sf"/>
</dbReference>
<evidence type="ECO:0000259" key="7">
    <source>
        <dbReference type="PROSITE" id="PS51898"/>
    </source>
</evidence>
<keyword evidence="6" id="KW-0472">Membrane</keyword>
<reference evidence="9 10" key="1">
    <citation type="submission" date="2013-03" db="EMBL/GenBank/DDBJ databases">
        <authorList>
            <person name="Le V."/>
        </authorList>
    </citation>
    <scope>NUCLEOTIDE SEQUENCE [LARGE SCALE GENOMIC DNA]</scope>
    <source>
        <strain evidence="9 10">BiD32</strain>
    </source>
</reference>
<dbReference type="InterPro" id="IPR013762">
    <property type="entry name" value="Integrase-like_cat_sf"/>
</dbReference>
<feature type="domain" description="Core-binding (CB)" evidence="8">
    <location>
        <begin position="149"/>
        <end position="229"/>
    </location>
</feature>
<dbReference type="Gene3D" id="1.10.150.130">
    <property type="match status" value="1"/>
</dbReference>
<reference evidence="10" key="2">
    <citation type="submission" date="2013-04" db="EMBL/GenBank/DDBJ databases">
        <title>Bisphenol A degrading Sphingobium sp. strain BiD32.</title>
        <authorList>
            <person name="Nielsen J.L."/>
            <person name="Zhou N.A."/>
            <person name="Kjeldal H."/>
        </authorList>
    </citation>
    <scope>NUCLEOTIDE SEQUENCE [LARGE SCALE GENOMIC DNA]</scope>
    <source>
        <strain evidence="10">BiD32</strain>
    </source>
</reference>
<protein>
    <submittedName>
        <fullName evidence="9">Integrase</fullName>
    </submittedName>
</protein>
<dbReference type="PROSITE" id="PS51900">
    <property type="entry name" value="CB"/>
    <property type="match status" value="1"/>
</dbReference>
<sequence length="449" mass="51187">MDDLLQRWILHHIFLFLLIYFCHPFTMMNDQERRNFLPIDSDLIPDVPEKPRWMMVKITKRAVDAAAPADKEFFLWDDELKGFGLRIYPTGRKMYLAQFRAGGRLRRVNIGLHGALTPDQARTEAMKHLSEVRLGGDPASVRDRKKASPTMKEFGQRFLDEHVAIHCKATTQAEYKRSVELFINPKLGSHRLIDVTRADIVALHASMKDKPYQANRTLGVLSVMFTIANDWEVLTDGTNPCWKVKRYKEVKRERYLTEDELARLGQVLRDATSEPEAVNCIRLLLLTGCRLGEIQTLKWEYVDRKAGVLRLPDSKTGAKLVPVGDSVFEVLDGIKKIDKNPYVITGYVEGRHLTDMQHPWRRIRKRARLEDVRIHDLRHSFASDALELGEDLTMIGKLLGHTQVQTTARYAHLKTAPVRTAANSVSAAIAMALTKPVQASNDSEQEEAA</sequence>
<dbReference type="PANTHER" id="PTHR30629:SF2">
    <property type="entry name" value="PROPHAGE INTEGRASE INTS-RELATED"/>
    <property type="match status" value="1"/>
</dbReference>
<dbReference type="Gene3D" id="1.10.443.10">
    <property type="entry name" value="Intergrase catalytic core"/>
    <property type="match status" value="1"/>
</dbReference>
<evidence type="ECO:0000256" key="1">
    <source>
        <dbReference type="ARBA" id="ARBA00008857"/>
    </source>
</evidence>
<evidence type="ECO:0000256" key="5">
    <source>
        <dbReference type="PROSITE-ProRule" id="PRU01248"/>
    </source>
</evidence>
<evidence type="ECO:0000313" key="10">
    <source>
        <dbReference type="Proteomes" id="UP000013201"/>
    </source>
</evidence>
<evidence type="ECO:0000256" key="4">
    <source>
        <dbReference type="ARBA" id="ARBA00023172"/>
    </source>
</evidence>
<comment type="similarity">
    <text evidence="1">Belongs to the 'phage' integrase family.</text>
</comment>
<dbReference type="InterPro" id="IPR010998">
    <property type="entry name" value="Integrase_recombinase_N"/>
</dbReference>